<comment type="caution">
    <text evidence="1">The sequence shown here is derived from an EMBL/GenBank/DDBJ whole genome shotgun (WGS) entry which is preliminary data.</text>
</comment>
<dbReference type="RefSeq" id="WP_177099600.1">
    <property type="nucleotide sequence ID" value="NZ_JACAQA010000004.1"/>
</dbReference>
<organism evidence="1 2">
    <name type="scientific">Pseudomonas gingeri</name>
    <dbReference type="NCBI Taxonomy" id="117681"/>
    <lineage>
        <taxon>Bacteria</taxon>
        <taxon>Pseudomonadati</taxon>
        <taxon>Pseudomonadota</taxon>
        <taxon>Gammaproteobacteria</taxon>
        <taxon>Pseudomonadales</taxon>
        <taxon>Pseudomonadaceae</taxon>
        <taxon>Pseudomonas</taxon>
    </lineage>
</organism>
<reference evidence="1 2" key="1">
    <citation type="submission" date="2020-04" db="EMBL/GenBank/DDBJ databases">
        <title>Molecular characterization of pseudomonads from Agaricus bisporus reveal novel blotch 2 pathogens in Western Europe.</title>
        <authorList>
            <person name="Taparia T."/>
            <person name="Krijger M."/>
            <person name="Haynes E."/>
            <person name="Elpinstone J.G."/>
            <person name="Noble R."/>
            <person name="Van Der Wolf J."/>
        </authorList>
    </citation>
    <scope>NUCLEOTIDE SEQUENCE [LARGE SCALE GENOMIC DNA]</scope>
    <source>
        <strain evidence="1 2">G9001</strain>
    </source>
</reference>
<name>A0A7Y8BR02_9PSED</name>
<sequence length="159" mass="17296">GKLNHHIPSCKPLFVMVSANEGWANELIPRKSGWDEYIPSSTSTPSPTVLLALEAPAVAERTASWGIYVAGVNGEIVTQCGPAGVESSIINIEGNSRFPYSGPGARHGQLLYKWGENGTALPVWNINELGADTHSGNLFMRINDYDMTDNQYEIYAMVN</sequence>
<accession>A0A7Y8BR02</accession>
<evidence type="ECO:0000313" key="2">
    <source>
        <dbReference type="Proteomes" id="UP000522864"/>
    </source>
</evidence>
<proteinExistence type="predicted"/>
<dbReference type="AlphaFoldDB" id="A0A7Y8BR02"/>
<dbReference type="EMBL" id="JACAQA010000004">
    <property type="protein sequence ID" value="NWB84766.1"/>
    <property type="molecule type" value="Genomic_DNA"/>
</dbReference>
<feature type="non-terminal residue" evidence="1">
    <location>
        <position position="1"/>
    </location>
</feature>
<evidence type="ECO:0000313" key="1">
    <source>
        <dbReference type="EMBL" id="NWB84766.1"/>
    </source>
</evidence>
<gene>
    <name evidence="1" type="ORF">HX830_07725</name>
</gene>
<dbReference type="Proteomes" id="UP000522864">
    <property type="component" value="Unassembled WGS sequence"/>
</dbReference>
<protein>
    <submittedName>
        <fullName evidence="1">Uncharacterized protein</fullName>
    </submittedName>
</protein>